<feature type="transmembrane region" description="Helical" evidence="7">
    <location>
        <begin position="81"/>
        <end position="106"/>
    </location>
</feature>
<proteinExistence type="inferred from homology"/>
<keyword evidence="10" id="KW-1185">Reference proteome</keyword>
<dbReference type="PANTHER" id="PTHR33048">
    <property type="entry name" value="PTH11-LIKE INTEGRAL MEMBRANE PROTEIN (AFU_ORTHOLOGUE AFUA_5G11245)"/>
    <property type="match status" value="1"/>
</dbReference>
<keyword evidence="4 7" id="KW-0472">Membrane</keyword>
<feature type="transmembrane region" description="Helical" evidence="7">
    <location>
        <begin position="6"/>
        <end position="27"/>
    </location>
</feature>
<feature type="domain" description="Rhodopsin" evidence="8">
    <location>
        <begin position="20"/>
        <end position="270"/>
    </location>
</feature>
<keyword evidence="2 7" id="KW-0812">Transmembrane</keyword>
<feature type="transmembrane region" description="Helical" evidence="7">
    <location>
        <begin position="244"/>
        <end position="268"/>
    </location>
</feature>
<dbReference type="Proteomes" id="UP001296104">
    <property type="component" value="Unassembled WGS sequence"/>
</dbReference>
<comment type="subcellular location">
    <subcellularLocation>
        <location evidence="1">Membrane</location>
        <topology evidence="1">Multi-pass membrane protein</topology>
    </subcellularLocation>
</comment>
<protein>
    <recommendedName>
        <fullName evidence="8">Rhodopsin domain-containing protein</fullName>
    </recommendedName>
</protein>
<dbReference type="InterPro" id="IPR052337">
    <property type="entry name" value="SAT4-like"/>
</dbReference>
<evidence type="ECO:0000256" key="3">
    <source>
        <dbReference type="ARBA" id="ARBA00022989"/>
    </source>
</evidence>
<evidence type="ECO:0000256" key="5">
    <source>
        <dbReference type="ARBA" id="ARBA00038359"/>
    </source>
</evidence>
<evidence type="ECO:0000256" key="1">
    <source>
        <dbReference type="ARBA" id="ARBA00004141"/>
    </source>
</evidence>
<accession>A0AAI8YVN8</accession>
<dbReference type="AlphaFoldDB" id="A0AAI8YVN8"/>
<feature type="transmembrane region" description="Helical" evidence="7">
    <location>
        <begin position="39"/>
        <end position="61"/>
    </location>
</feature>
<name>A0AAI8YVN8_9PEZI</name>
<comment type="similarity">
    <text evidence="5">Belongs to the SAT4 family.</text>
</comment>
<dbReference type="PANTHER" id="PTHR33048:SF160">
    <property type="entry name" value="SAT4 FAMILY MEMBRANE PROTEIN"/>
    <property type="match status" value="1"/>
</dbReference>
<dbReference type="InterPro" id="IPR049326">
    <property type="entry name" value="Rhodopsin_dom_fungi"/>
</dbReference>
<feature type="region of interest" description="Disordered" evidence="6">
    <location>
        <begin position="318"/>
        <end position="356"/>
    </location>
</feature>
<evidence type="ECO:0000256" key="6">
    <source>
        <dbReference type="SAM" id="MobiDB-lite"/>
    </source>
</evidence>
<evidence type="ECO:0000256" key="4">
    <source>
        <dbReference type="ARBA" id="ARBA00023136"/>
    </source>
</evidence>
<keyword evidence="3 7" id="KW-1133">Transmembrane helix</keyword>
<feature type="transmembrane region" description="Helical" evidence="7">
    <location>
        <begin position="204"/>
        <end position="224"/>
    </location>
</feature>
<gene>
    <name evidence="9" type="ORF">LECACI_7A002820</name>
</gene>
<evidence type="ECO:0000313" key="9">
    <source>
        <dbReference type="EMBL" id="CAK3923890.1"/>
    </source>
</evidence>
<evidence type="ECO:0000313" key="10">
    <source>
        <dbReference type="Proteomes" id="UP001296104"/>
    </source>
</evidence>
<evidence type="ECO:0000259" key="8">
    <source>
        <dbReference type="Pfam" id="PF20684"/>
    </source>
</evidence>
<reference evidence="9" key="1">
    <citation type="submission" date="2023-11" db="EMBL/GenBank/DDBJ databases">
        <authorList>
            <person name="Alioto T."/>
            <person name="Alioto T."/>
            <person name="Gomez Garrido J."/>
        </authorList>
    </citation>
    <scope>NUCLEOTIDE SEQUENCE</scope>
</reference>
<sequence>MTRGVTWSIFTLATICLIARMLSRLPALGGKGYGWDDRVIVFSWCVLIPSDIILDMMTHVGLGQDIWMVENPEQNITAILFWFYVSEYTYIVSLSSTKISILLLYLRMWPDAGSTPGHRWFHRCCILLIGVLFMYAALVLVVLGLECQPIDYAWTRWDGTHHGYCIDQNELIYASASLNILFDILTIILPVPRLLALQIPGRKKIAIVATFLVGLFVTLCSIIRLRYLAAFGNASNVTWLYNPIAIWSNVEINLGVVCACMPALAGLMQRLYIMVTGRELTTMRSGRPSASGMDGNDDAAPNQRYELEEKSHRFSAGTAQYYGRDDHTGKSSSRAYADDAVSLDDSIPPTTANEMPRMSEFDRAQQMIAGNSAAFSDLRNNSQ</sequence>
<organism evidence="9 10">
    <name type="scientific">Lecanosticta acicola</name>
    <dbReference type="NCBI Taxonomy" id="111012"/>
    <lineage>
        <taxon>Eukaryota</taxon>
        <taxon>Fungi</taxon>
        <taxon>Dikarya</taxon>
        <taxon>Ascomycota</taxon>
        <taxon>Pezizomycotina</taxon>
        <taxon>Dothideomycetes</taxon>
        <taxon>Dothideomycetidae</taxon>
        <taxon>Mycosphaerellales</taxon>
        <taxon>Mycosphaerellaceae</taxon>
        <taxon>Lecanosticta</taxon>
    </lineage>
</organism>
<evidence type="ECO:0000256" key="2">
    <source>
        <dbReference type="ARBA" id="ARBA00022692"/>
    </source>
</evidence>
<feature type="transmembrane region" description="Helical" evidence="7">
    <location>
        <begin position="171"/>
        <end position="192"/>
    </location>
</feature>
<evidence type="ECO:0000256" key="7">
    <source>
        <dbReference type="SAM" id="Phobius"/>
    </source>
</evidence>
<dbReference type="EMBL" id="CAVMBE010000013">
    <property type="protein sequence ID" value="CAK3923890.1"/>
    <property type="molecule type" value="Genomic_DNA"/>
</dbReference>
<comment type="caution">
    <text evidence="9">The sequence shown here is derived from an EMBL/GenBank/DDBJ whole genome shotgun (WGS) entry which is preliminary data.</text>
</comment>
<dbReference type="Pfam" id="PF20684">
    <property type="entry name" value="Fung_rhodopsin"/>
    <property type="match status" value="1"/>
</dbReference>
<dbReference type="GO" id="GO:0016020">
    <property type="term" value="C:membrane"/>
    <property type="evidence" value="ECO:0007669"/>
    <property type="project" value="UniProtKB-SubCell"/>
</dbReference>
<feature type="transmembrane region" description="Helical" evidence="7">
    <location>
        <begin position="126"/>
        <end position="145"/>
    </location>
</feature>